<gene>
    <name evidence="2" type="primary">hda</name>
    <name evidence="2" type="ORF">IAA31_05315</name>
</gene>
<dbReference type="GO" id="GO:0032297">
    <property type="term" value="P:negative regulation of DNA-templated DNA replication initiation"/>
    <property type="evidence" value="ECO:0007669"/>
    <property type="project" value="InterPro"/>
</dbReference>
<dbReference type="GO" id="GO:0005524">
    <property type="term" value="F:ATP binding"/>
    <property type="evidence" value="ECO:0007669"/>
    <property type="project" value="InterPro"/>
</dbReference>
<dbReference type="CDD" id="cd00009">
    <property type="entry name" value="AAA"/>
    <property type="match status" value="1"/>
</dbReference>
<dbReference type="GO" id="GO:0016887">
    <property type="term" value="F:ATP hydrolysis activity"/>
    <property type="evidence" value="ECO:0007669"/>
    <property type="project" value="InterPro"/>
</dbReference>
<dbReference type="AlphaFoldDB" id="A0A9E2KP07"/>
<organism evidence="2 3">
    <name type="scientific">Candidatus Anaerobiospirillum merdipullorum</name>
    <dbReference type="NCBI Taxonomy" id="2838450"/>
    <lineage>
        <taxon>Bacteria</taxon>
        <taxon>Pseudomonadati</taxon>
        <taxon>Pseudomonadota</taxon>
        <taxon>Gammaproteobacteria</taxon>
        <taxon>Aeromonadales</taxon>
        <taxon>Succinivibrionaceae</taxon>
        <taxon>Anaerobiospirillum</taxon>
    </lineage>
</organism>
<dbReference type="InterPro" id="IPR003593">
    <property type="entry name" value="AAA+_ATPase"/>
</dbReference>
<protein>
    <submittedName>
        <fullName evidence="2">DnaA regulatory inactivator Hda</fullName>
    </submittedName>
</protein>
<reference evidence="2" key="2">
    <citation type="submission" date="2021-04" db="EMBL/GenBank/DDBJ databases">
        <authorList>
            <person name="Gilroy R."/>
        </authorList>
    </citation>
    <scope>NUCLEOTIDE SEQUENCE</scope>
    <source>
        <strain evidence="2">687</strain>
    </source>
</reference>
<dbReference type="InterPro" id="IPR003959">
    <property type="entry name" value="ATPase_AAA_core"/>
</dbReference>
<dbReference type="SUPFAM" id="SSF52540">
    <property type="entry name" value="P-loop containing nucleoside triphosphate hydrolases"/>
    <property type="match status" value="1"/>
</dbReference>
<dbReference type="InterPro" id="IPR017788">
    <property type="entry name" value="Hda"/>
</dbReference>
<dbReference type="NCBIfam" id="TIGR03420">
    <property type="entry name" value="DnaA_homol_Hda"/>
    <property type="match status" value="1"/>
</dbReference>
<dbReference type="EMBL" id="JAHLFG010000059">
    <property type="protein sequence ID" value="MBU3826890.1"/>
    <property type="molecule type" value="Genomic_DNA"/>
</dbReference>
<evidence type="ECO:0000313" key="3">
    <source>
        <dbReference type="Proteomes" id="UP000824150"/>
    </source>
</evidence>
<feature type="domain" description="AAA+ ATPase" evidence="1">
    <location>
        <begin position="46"/>
        <end position="171"/>
    </location>
</feature>
<comment type="caution">
    <text evidence="2">The sequence shown here is derived from an EMBL/GenBank/DDBJ whole genome shotgun (WGS) entry which is preliminary data.</text>
</comment>
<dbReference type="InterPro" id="IPR027417">
    <property type="entry name" value="P-loop_NTPase"/>
</dbReference>
<dbReference type="PANTHER" id="PTHR30050">
    <property type="entry name" value="CHROMOSOMAL REPLICATION INITIATOR PROTEIN DNAA"/>
    <property type="match status" value="1"/>
</dbReference>
<dbReference type="Gene3D" id="3.40.50.300">
    <property type="entry name" value="P-loop containing nucleotide triphosphate hydrolases"/>
    <property type="match status" value="1"/>
</dbReference>
<dbReference type="InterPro" id="IPR055199">
    <property type="entry name" value="Hda_lid"/>
</dbReference>
<evidence type="ECO:0000259" key="1">
    <source>
        <dbReference type="SMART" id="SM00382"/>
    </source>
</evidence>
<dbReference type="Proteomes" id="UP000824150">
    <property type="component" value="Unassembled WGS sequence"/>
</dbReference>
<proteinExistence type="predicted"/>
<reference evidence="2" key="1">
    <citation type="journal article" date="2021" name="PeerJ">
        <title>Extensive microbial diversity within the chicken gut microbiome revealed by metagenomics and culture.</title>
        <authorList>
            <person name="Gilroy R."/>
            <person name="Ravi A."/>
            <person name="Getino M."/>
            <person name="Pursley I."/>
            <person name="Horton D.L."/>
            <person name="Alikhan N.F."/>
            <person name="Baker D."/>
            <person name="Gharbi K."/>
            <person name="Hall N."/>
            <person name="Watson M."/>
            <person name="Adriaenssens E.M."/>
            <person name="Foster-Nyarko E."/>
            <person name="Jarju S."/>
            <person name="Secka A."/>
            <person name="Antonio M."/>
            <person name="Oren A."/>
            <person name="Chaudhuri R.R."/>
            <person name="La Ragione R."/>
            <person name="Hildebrand F."/>
            <person name="Pallen M.J."/>
        </authorList>
    </citation>
    <scope>NUCLEOTIDE SEQUENCE</scope>
    <source>
        <strain evidence="2">687</strain>
    </source>
</reference>
<dbReference type="SMART" id="SM00382">
    <property type="entry name" value="AAA"/>
    <property type="match status" value="1"/>
</dbReference>
<dbReference type="GO" id="GO:0006270">
    <property type="term" value="P:DNA replication initiation"/>
    <property type="evidence" value="ECO:0007669"/>
    <property type="project" value="TreeGrafter"/>
</dbReference>
<dbReference type="Pfam" id="PF00004">
    <property type="entry name" value="AAA"/>
    <property type="match status" value="1"/>
</dbReference>
<dbReference type="Pfam" id="PF22688">
    <property type="entry name" value="Hda_lid"/>
    <property type="match status" value="1"/>
</dbReference>
<dbReference type="Gene3D" id="1.10.8.60">
    <property type="match status" value="1"/>
</dbReference>
<dbReference type="PANTHER" id="PTHR30050:SF5">
    <property type="entry name" value="DNAA REGULATORY INACTIVATOR HDA"/>
    <property type="match status" value="1"/>
</dbReference>
<sequence length="237" mass="26408">MIIKPHDPYQEALDFKIDEKGYLASFVPGSNGSLIHILQQAMAQGQHELYYVFGPHGCGKTHLMTALFRASALAPSQVFFLDLTLAKALSPLLLGLDVPKLIILDNVDALSGDSQWELALFGLFNRWVDSRQGLFIATATCSPDRLPFAMPDLITRFENGVSCPLEPLSEEDCQQALMLKAQLRGFKMSPRVAAYLVRHLNRDMRKLSATLDVLDKATLEAQHELTVPFVKKILELN</sequence>
<accession>A0A9E2KP07</accession>
<evidence type="ECO:0000313" key="2">
    <source>
        <dbReference type="EMBL" id="MBU3826890.1"/>
    </source>
</evidence>
<name>A0A9E2KP07_9GAMM</name>